<evidence type="ECO:0000313" key="5">
    <source>
        <dbReference type="EMBL" id="CEG11375.1"/>
    </source>
</evidence>
<dbReference type="GO" id="GO:0015937">
    <property type="term" value="P:coenzyme A biosynthetic process"/>
    <property type="evidence" value="ECO:0007669"/>
    <property type="project" value="UniProtKB-KW"/>
</dbReference>
<dbReference type="PANTHER" id="PTHR40695:SF1">
    <property type="entry name" value="4-PHOSPHOPANTOATE--BETA-ALANINE LIGASE"/>
    <property type="match status" value="1"/>
</dbReference>
<sequence length="241" mass="27340">MKLPKSHPRYESLKTREKLVAGFKERYVAINGLIAQGRGECFDYLLNEKTQNFAMNAERVAVALLLLSKSPVISVNGNVAALCGKEICKLAEILKCPVEINLFYRTKEREEIIEKKLQKFYDKILTEKTEKIPDLDSKRANVSIYFYNADCILVPLEDGDRAEALVKMKKNVVAIDLNPLSRTSQNATISIVDNIVRAIPNMITVAKQMKNLSKYELKGIVGNFNNKKNLRDAINFIKEEI</sequence>
<gene>
    <name evidence="5" type="ORF">MSIBF_A1410011</name>
</gene>
<dbReference type="AlphaFoldDB" id="A0A098E8R5"/>
<dbReference type="PIRSF" id="PIRSF004853">
    <property type="entry name" value="UCP004853"/>
    <property type="match status" value="1"/>
</dbReference>
<dbReference type="EMBL" id="CCXY01000048">
    <property type="protein sequence ID" value="CEG11375.1"/>
    <property type="molecule type" value="Genomic_DNA"/>
</dbReference>
<evidence type="ECO:0000256" key="2">
    <source>
        <dbReference type="ARBA" id="ARBA00022741"/>
    </source>
</evidence>
<reference evidence="5" key="1">
    <citation type="submission" date="2014-09" db="EMBL/GenBank/DDBJ databases">
        <authorList>
            <person name="Probst J Alexander"/>
        </authorList>
    </citation>
    <scope>NUCLEOTIDE SEQUENCE</scope>
</reference>
<keyword evidence="1" id="KW-0436">Ligase</keyword>
<evidence type="ECO:0000256" key="4">
    <source>
        <dbReference type="ARBA" id="ARBA00022993"/>
    </source>
</evidence>
<protein>
    <submittedName>
        <fullName evidence="5">Putative pantothenate synthetase</fullName>
    </submittedName>
</protein>
<evidence type="ECO:0000256" key="1">
    <source>
        <dbReference type="ARBA" id="ARBA00022598"/>
    </source>
</evidence>
<dbReference type="Gene3D" id="3.40.50.12640">
    <property type="entry name" value="Phosphopantoate/pantothenate synthetase"/>
    <property type="match status" value="1"/>
</dbReference>
<dbReference type="NCBIfam" id="NF010324">
    <property type="entry name" value="PRK13761.1"/>
    <property type="match status" value="1"/>
</dbReference>
<dbReference type="InterPro" id="IPR038138">
    <property type="entry name" value="PPS/PS_sf"/>
</dbReference>
<keyword evidence="2" id="KW-0547">Nucleotide-binding</keyword>
<name>A0A098E8R5_9ZZZZ</name>
<dbReference type="PANTHER" id="PTHR40695">
    <property type="entry name" value="4-PHOSPHOPANTOATE--BETA-ALANINE LIGASE"/>
    <property type="match status" value="1"/>
</dbReference>
<keyword evidence="4" id="KW-0173">Coenzyme A biosynthesis</keyword>
<keyword evidence="3" id="KW-0067">ATP-binding</keyword>
<dbReference type="InterPro" id="IPR002855">
    <property type="entry name" value="PPS/PS"/>
</dbReference>
<dbReference type="Pfam" id="PF02006">
    <property type="entry name" value="PPS_PS"/>
    <property type="match status" value="1"/>
</dbReference>
<accession>A0A098E8R5</accession>
<dbReference type="GO" id="GO:0016874">
    <property type="term" value="F:ligase activity"/>
    <property type="evidence" value="ECO:0007669"/>
    <property type="project" value="UniProtKB-KW"/>
</dbReference>
<proteinExistence type="predicted"/>
<organism evidence="5">
    <name type="scientific">groundwater metagenome</name>
    <dbReference type="NCBI Taxonomy" id="717931"/>
    <lineage>
        <taxon>unclassified sequences</taxon>
        <taxon>metagenomes</taxon>
        <taxon>ecological metagenomes</taxon>
    </lineage>
</organism>
<dbReference type="GO" id="GO:0005524">
    <property type="term" value="F:ATP binding"/>
    <property type="evidence" value="ECO:0007669"/>
    <property type="project" value="UniProtKB-KW"/>
</dbReference>
<evidence type="ECO:0000256" key="3">
    <source>
        <dbReference type="ARBA" id="ARBA00022840"/>
    </source>
</evidence>